<dbReference type="AlphaFoldDB" id="L8JRI4"/>
<feature type="domain" description="N-acetyltransferase" evidence="1">
    <location>
        <begin position="5"/>
        <end position="146"/>
    </location>
</feature>
<dbReference type="Pfam" id="PF00583">
    <property type="entry name" value="Acetyltransf_1"/>
    <property type="match status" value="1"/>
</dbReference>
<proteinExistence type="predicted"/>
<accession>L8JRI4</accession>
<dbReference type="CDD" id="cd04301">
    <property type="entry name" value="NAT_SF"/>
    <property type="match status" value="1"/>
</dbReference>
<dbReference type="InterPro" id="IPR016181">
    <property type="entry name" value="Acyl_CoA_acyltransferase"/>
</dbReference>
<dbReference type="SUPFAM" id="SSF55729">
    <property type="entry name" value="Acyl-CoA N-acyltransferases (Nat)"/>
    <property type="match status" value="1"/>
</dbReference>
<dbReference type="STRING" id="1237149.C900_02506"/>
<name>L8JRI4_9BACT</name>
<protein>
    <submittedName>
        <fullName evidence="2">Putative acetyltransferase</fullName>
    </submittedName>
</protein>
<keyword evidence="3" id="KW-1185">Reference proteome</keyword>
<dbReference type="RefSeq" id="WP_009579915.1">
    <property type="nucleotide sequence ID" value="NZ_AMZN01000037.1"/>
</dbReference>
<reference evidence="2 3" key="1">
    <citation type="submission" date="2012-12" db="EMBL/GenBank/DDBJ databases">
        <title>Genome assembly of Fulvivirga imtechensis AK7.</title>
        <authorList>
            <person name="Nupur N."/>
            <person name="Khatri I."/>
            <person name="Kumar R."/>
            <person name="Subramanian S."/>
            <person name="Pinnaka A."/>
        </authorList>
    </citation>
    <scope>NUCLEOTIDE SEQUENCE [LARGE SCALE GENOMIC DNA]</scope>
    <source>
        <strain evidence="2 3">AK7</strain>
    </source>
</reference>
<comment type="caution">
    <text evidence="2">The sequence shown here is derived from an EMBL/GenBank/DDBJ whole genome shotgun (WGS) entry which is preliminary data.</text>
</comment>
<evidence type="ECO:0000313" key="3">
    <source>
        <dbReference type="Proteomes" id="UP000011135"/>
    </source>
</evidence>
<organism evidence="2 3">
    <name type="scientific">Fulvivirga imtechensis AK7</name>
    <dbReference type="NCBI Taxonomy" id="1237149"/>
    <lineage>
        <taxon>Bacteria</taxon>
        <taxon>Pseudomonadati</taxon>
        <taxon>Bacteroidota</taxon>
        <taxon>Cytophagia</taxon>
        <taxon>Cytophagales</taxon>
        <taxon>Fulvivirgaceae</taxon>
        <taxon>Fulvivirga</taxon>
    </lineage>
</organism>
<dbReference type="GO" id="GO:0016747">
    <property type="term" value="F:acyltransferase activity, transferring groups other than amino-acyl groups"/>
    <property type="evidence" value="ECO:0007669"/>
    <property type="project" value="InterPro"/>
</dbReference>
<dbReference type="Gene3D" id="3.40.630.30">
    <property type="match status" value="1"/>
</dbReference>
<dbReference type="PROSITE" id="PS51186">
    <property type="entry name" value="GNAT"/>
    <property type="match status" value="1"/>
</dbReference>
<evidence type="ECO:0000259" key="1">
    <source>
        <dbReference type="PROSITE" id="PS51186"/>
    </source>
</evidence>
<dbReference type="EMBL" id="AMZN01000037">
    <property type="protein sequence ID" value="ELR71591.1"/>
    <property type="molecule type" value="Genomic_DNA"/>
</dbReference>
<gene>
    <name evidence="2" type="ORF">C900_02506</name>
</gene>
<evidence type="ECO:0000313" key="2">
    <source>
        <dbReference type="EMBL" id="ELR71591.1"/>
    </source>
</evidence>
<dbReference type="OrthoDB" id="9796171at2"/>
<sequence length="147" mass="16813">MSEKIEIVHVDKVELMEIAWDIRHSVFTKEQGIPAELDKDGEDKHALNILLYVDGRVAGTGRMVIENKKGVLARIAVLREFRGRGYASEIVRALERYGVEQGVTKFELYPHRYLESFYNRLGYISDPDYSSNVAGHALIRMSKEVTQ</sequence>
<dbReference type="eggNOG" id="COG2153">
    <property type="taxonomic scope" value="Bacteria"/>
</dbReference>
<keyword evidence="2" id="KW-0808">Transferase</keyword>
<dbReference type="InterPro" id="IPR000182">
    <property type="entry name" value="GNAT_dom"/>
</dbReference>
<dbReference type="Proteomes" id="UP000011135">
    <property type="component" value="Unassembled WGS sequence"/>
</dbReference>